<accession>A0A0G1B8X6</accession>
<evidence type="ECO:0008006" key="3">
    <source>
        <dbReference type="Google" id="ProtNLM"/>
    </source>
</evidence>
<sequence length="111" mass="12929">MAIIKNLSQNKTLTKTAKVATSFSDRLLGLLNPHNPRYLIFKTHFGIHTFFMNESIDVLLLDNEHRVIKAEENLKPFKLFLYHPRFSTVIEMPKGTIQKNHPRINDKISIE</sequence>
<evidence type="ECO:0000313" key="2">
    <source>
        <dbReference type="Proteomes" id="UP000033854"/>
    </source>
</evidence>
<dbReference type="InterPro" id="IPR003795">
    <property type="entry name" value="DUF192"/>
</dbReference>
<evidence type="ECO:0000313" key="1">
    <source>
        <dbReference type="EMBL" id="KKS42776.1"/>
    </source>
</evidence>
<dbReference type="EMBL" id="LCDA01000006">
    <property type="protein sequence ID" value="KKS42776.1"/>
    <property type="molecule type" value="Genomic_DNA"/>
</dbReference>
<dbReference type="Proteomes" id="UP000033854">
    <property type="component" value="Unassembled WGS sequence"/>
</dbReference>
<protein>
    <recommendedName>
        <fullName evidence="3">DUF192 domain-containing protein</fullName>
    </recommendedName>
</protein>
<name>A0A0G1B8X6_9BACT</name>
<gene>
    <name evidence="1" type="ORF">UV06_C0006G0046</name>
</gene>
<dbReference type="Pfam" id="PF02643">
    <property type="entry name" value="DUF192"/>
    <property type="match status" value="1"/>
</dbReference>
<dbReference type="Gene3D" id="2.60.120.1140">
    <property type="entry name" value="Protein of unknown function DUF192"/>
    <property type="match status" value="1"/>
</dbReference>
<organism evidence="1 2">
    <name type="scientific">Candidatus Collierbacteria bacterium GW2011_GWA2_42_17</name>
    <dbReference type="NCBI Taxonomy" id="1618378"/>
    <lineage>
        <taxon>Bacteria</taxon>
        <taxon>Candidatus Collieribacteriota</taxon>
    </lineage>
</organism>
<dbReference type="AlphaFoldDB" id="A0A0G1B8X6"/>
<comment type="caution">
    <text evidence="1">The sequence shown here is derived from an EMBL/GenBank/DDBJ whole genome shotgun (WGS) entry which is preliminary data.</text>
</comment>
<dbReference type="InterPro" id="IPR038695">
    <property type="entry name" value="Saro_0823-like_sf"/>
</dbReference>
<proteinExistence type="predicted"/>
<reference evidence="1 2" key="1">
    <citation type="journal article" date="2015" name="Nature">
        <title>rRNA introns, odd ribosomes, and small enigmatic genomes across a large radiation of phyla.</title>
        <authorList>
            <person name="Brown C.T."/>
            <person name="Hug L.A."/>
            <person name="Thomas B.C."/>
            <person name="Sharon I."/>
            <person name="Castelle C.J."/>
            <person name="Singh A."/>
            <person name="Wilkins M.J."/>
            <person name="Williams K.H."/>
            <person name="Banfield J.F."/>
        </authorList>
    </citation>
    <scope>NUCLEOTIDE SEQUENCE [LARGE SCALE GENOMIC DNA]</scope>
</reference>